<reference evidence="2" key="1">
    <citation type="submission" date="2022-10" db="EMBL/GenBank/DDBJ databases">
        <title>The WGS of Solirubrobacter ginsenosidimutans DSM 21036.</title>
        <authorList>
            <person name="Jiang Z."/>
        </authorList>
    </citation>
    <scope>NUCLEOTIDE SEQUENCE</scope>
    <source>
        <strain evidence="2">DSM 21036</strain>
    </source>
</reference>
<dbReference type="GO" id="GO:0016757">
    <property type="term" value="F:glycosyltransferase activity"/>
    <property type="evidence" value="ECO:0007669"/>
    <property type="project" value="UniProtKB-KW"/>
</dbReference>
<feature type="domain" description="Spore protein YkvP/CgeB glycosyl transferase-like" evidence="1">
    <location>
        <begin position="188"/>
        <end position="317"/>
    </location>
</feature>
<keyword evidence="2" id="KW-0808">Transferase</keyword>
<dbReference type="RefSeq" id="WP_270038780.1">
    <property type="nucleotide sequence ID" value="NZ_JAPDOD010000004.1"/>
</dbReference>
<dbReference type="Pfam" id="PF13524">
    <property type="entry name" value="Glyco_trans_1_2"/>
    <property type="match status" value="1"/>
</dbReference>
<gene>
    <name evidence="2" type="ORF">OM076_07045</name>
</gene>
<dbReference type="EC" id="2.4.-.-" evidence="2"/>
<dbReference type="SUPFAM" id="SSF53756">
    <property type="entry name" value="UDP-Glycosyltransferase/glycogen phosphorylase"/>
    <property type="match status" value="1"/>
</dbReference>
<dbReference type="InterPro" id="IPR029056">
    <property type="entry name" value="Ribokinase-like"/>
</dbReference>
<accession>A0A9X3MNS2</accession>
<evidence type="ECO:0000313" key="2">
    <source>
        <dbReference type="EMBL" id="MDA0160011.1"/>
    </source>
</evidence>
<dbReference type="EMBL" id="JAPDOD010000004">
    <property type="protein sequence ID" value="MDA0160011.1"/>
    <property type="molecule type" value="Genomic_DNA"/>
</dbReference>
<keyword evidence="2" id="KW-0328">Glycosyltransferase</keyword>
<protein>
    <submittedName>
        <fullName evidence="2">Glycosyltransferase</fullName>
        <ecNumber evidence="2">2.4.-.-</ecNumber>
    </submittedName>
</protein>
<dbReference type="Proteomes" id="UP001149140">
    <property type="component" value="Unassembled WGS sequence"/>
</dbReference>
<organism evidence="2 3">
    <name type="scientific">Solirubrobacter ginsenosidimutans</name>
    <dbReference type="NCBI Taxonomy" id="490573"/>
    <lineage>
        <taxon>Bacteria</taxon>
        <taxon>Bacillati</taxon>
        <taxon>Actinomycetota</taxon>
        <taxon>Thermoleophilia</taxon>
        <taxon>Solirubrobacterales</taxon>
        <taxon>Solirubrobacteraceae</taxon>
        <taxon>Solirubrobacter</taxon>
    </lineage>
</organism>
<keyword evidence="3" id="KW-1185">Reference proteome</keyword>
<proteinExistence type="predicted"/>
<dbReference type="Gene3D" id="3.40.50.2000">
    <property type="entry name" value="Glycogen Phosphorylase B"/>
    <property type="match status" value="1"/>
</dbReference>
<evidence type="ECO:0000313" key="3">
    <source>
        <dbReference type="Proteomes" id="UP001149140"/>
    </source>
</evidence>
<dbReference type="AlphaFoldDB" id="A0A9X3MNS2"/>
<comment type="caution">
    <text evidence="2">The sequence shown here is derived from an EMBL/GenBank/DDBJ whole genome shotgun (WGS) entry which is preliminary data.</text>
</comment>
<sequence length="328" mass="35622">MDALFVGQTADASCYHRVMLPAQALGCDWCGLDAPPPLSVVGRGSVRGQDGLPAFDSYDVLVVQTPAQDGWLDVIARAQASGTRVFYDIDYDLHAFGQAPEALALVESLIELCDGVICATEQIAERYGAFNANTHVCESGIDLAAYTLTRPPHDTVNIGWSGRTLQYDEMRVWLAQVAGVLRARSVANFVSIGEPYGEVLSESGAVAPERCLSIPLVLPDQLPAAMSVFDIVFDPLGKAAWRRARSPLRWLEAAAWGMPFVGDPRLHSSLEPGVTGFHARTPDELGQVLLRLVDDPAMRAEVGARARRAVEERHSMAMLAPRWREALA</sequence>
<dbReference type="Gene3D" id="3.40.1190.20">
    <property type="match status" value="1"/>
</dbReference>
<dbReference type="InterPro" id="IPR055259">
    <property type="entry name" value="YkvP/CgeB_Glyco_trans-like"/>
</dbReference>
<evidence type="ECO:0000259" key="1">
    <source>
        <dbReference type="Pfam" id="PF13524"/>
    </source>
</evidence>
<name>A0A9X3MNS2_9ACTN</name>